<feature type="region of interest" description="Disordered" evidence="1">
    <location>
        <begin position="33"/>
        <end position="102"/>
    </location>
</feature>
<feature type="region of interest" description="Disordered" evidence="1">
    <location>
        <begin position="116"/>
        <end position="143"/>
    </location>
</feature>
<evidence type="ECO:0000313" key="3">
    <source>
        <dbReference type="Proteomes" id="UP000007174"/>
    </source>
</evidence>
<feature type="compositionally biased region" description="Low complexity" evidence="1">
    <location>
        <begin position="46"/>
        <end position="58"/>
    </location>
</feature>
<dbReference type="AlphaFoldDB" id="H1W3Z4"/>
<feature type="compositionally biased region" description="Gly residues" evidence="1">
    <location>
        <begin position="88"/>
        <end position="98"/>
    </location>
</feature>
<feature type="compositionally biased region" description="Low complexity" evidence="1">
    <location>
        <begin position="74"/>
        <end position="85"/>
    </location>
</feature>
<evidence type="ECO:0000256" key="1">
    <source>
        <dbReference type="SAM" id="MobiDB-lite"/>
    </source>
</evidence>
<name>H1W3Z4_COLHI</name>
<dbReference type="HOGENOM" id="CLU_1806047_0_0_1"/>
<accession>H1W3Z4</accession>
<dbReference type="Proteomes" id="UP000007174">
    <property type="component" value="Unassembled WGS sequence"/>
</dbReference>
<organism evidence="2 3">
    <name type="scientific">Colletotrichum higginsianum (strain IMI 349063)</name>
    <name type="common">Crucifer anthracnose fungus</name>
    <dbReference type="NCBI Taxonomy" id="759273"/>
    <lineage>
        <taxon>Eukaryota</taxon>
        <taxon>Fungi</taxon>
        <taxon>Dikarya</taxon>
        <taxon>Ascomycota</taxon>
        <taxon>Pezizomycotina</taxon>
        <taxon>Sordariomycetes</taxon>
        <taxon>Hypocreomycetidae</taxon>
        <taxon>Glomerellales</taxon>
        <taxon>Glomerellaceae</taxon>
        <taxon>Colletotrichum</taxon>
        <taxon>Colletotrichum destructivum species complex</taxon>
    </lineage>
</organism>
<gene>
    <name evidence="2" type="ORF">CH063_15685</name>
</gene>
<dbReference type="eggNOG" id="KOG4462">
    <property type="taxonomic scope" value="Eukaryota"/>
</dbReference>
<protein>
    <submittedName>
        <fullName evidence="2">Uncharacterized protein</fullName>
    </submittedName>
</protein>
<sequence length="143" mass="15312">MGLHRWQCKLPCEQPGKHLPVLLPRRRLQTHHHPLLLHPPPPAAPPSRARAGSGLRSSMLDPSAFTLAPNGAKSPSPTRSSTTASLHAGGGGGGGGGQRYIVQDPRWKFQDEAMLPKPRDFVGGPRRYRAGRGSSVPLDLSAL</sequence>
<reference evidence="3" key="1">
    <citation type="journal article" date="2012" name="Nat. Genet.">
        <title>Lifestyle transitions in plant pathogenic Colletotrichum fungi deciphered by genome and transcriptome analyses.</title>
        <authorList>
            <person name="O'Connell R.J."/>
            <person name="Thon M.R."/>
            <person name="Hacquard S."/>
            <person name="Amyotte S.G."/>
            <person name="Kleemann J."/>
            <person name="Torres M.F."/>
            <person name="Damm U."/>
            <person name="Buiate E.A."/>
            <person name="Epstein L."/>
            <person name="Alkan N."/>
            <person name="Altmueller J."/>
            <person name="Alvarado-Balderrama L."/>
            <person name="Bauser C.A."/>
            <person name="Becker C."/>
            <person name="Birren B.W."/>
            <person name="Chen Z."/>
            <person name="Choi J."/>
            <person name="Crouch J.A."/>
            <person name="Duvick J.P."/>
            <person name="Farman M.A."/>
            <person name="Gan P."/>
            <person name="Heiman D."/>
            <person name="Henrissat B."/>
            <person name="Howard R.J."/>
            <person name="Kabbage M."/>
            <person name="Koch C."/>
            <person name="Kracher B."/>
            <person name="Kubo Y."/>
            <person name="Law A.D."/>
            <person name="Lebrun M.-H."/>
            <person name="Lee Y.-H."/>
            <person name="Miyara I."/>
            <person name="Moore N."/>
            <person name="Neumann U."/>
            <person name="Nordstroem K."/>
            <person name="Panaccione D.G."/>
            <person name="Panstruga R."/>
            <person name="Place M."/>
            <person name="Proctor R.H."/>
            <person name="Prusky D."/>
            <person name="Rech G."/>
            <person name="Reinhardt R."/>
            <person name="Rollins J.A."/>
            <person name="Rounsley S."/>
            <person name="Schardl C.L."/>
            <person name="Schwartz D.C."/>
            <person name="Shenoy N."/>
            <person name="Shirasu K."/>
            <person name="Sikhakolli U.R."/>
            <person name="Stueber K."/>
            <person name="Sukno S.A."/>
            <person name="Sweigard J.A."/>
            <person name="Takano Y."/>
            <person name="Takahara H."/>
            <person name="Trail F."/>
            <person name="van der Does H.C."/>
            <person name="Voll L.M."/>
            <person name="Will I."/>
            <person name="Young S."/>
            <person name="Zeng Q."/>
            <person name="Zhang J."/>
            <person name="Zhou S."/>
            <person name="Dickman M.B."/>
            <person name="Schulze-Lefert P."/>
            <person name="Ver Loren van Themaat E."/>
            <person name="Ma L.-J."/>
            <person name="Vaillancourt L.J."/>
        </authorList>
    </citation>
    <scope>NUCLEOTIDE SEQUENCE [LARGE SCALE GENOMIC DNA]</scope>
    <source>
        <strain evidence="3">IMI 349063</strain>
    </source>
</reference>
<evidence type="ECO:0000313" key="2">
    <source>
        <dbReference type="EMBL" id="CCF47207.1"/>
    </source>
</evidence>
<dbReference type="VEuPathDB" id="FungiDB:CH63R_00579"/>
<proteinExistence type="predicted"/>
<dbReference type="STRING" id="759273.H1W3Z4"/>
<dbReference type="EMBL" id="CACQ02009469">
    <property type="protein sequence ID" value="CCF47207.1"/>
    <property type="molecule type" value="Genomic_DNA"/>
</dbReference>